<dbReference type="Gene3D" id="3.40.50.1000">
    <property type="entry name" value="HAD superfamily/HAD-like"/>
    <property type="match status" value="1"/>
</dbReference>
<dbReference type="GO" id="GO:0004713">
    <property type="term" value="F:protein tyrosine kinase activity"/>
    <property type="evidence" value="ECO:0007669"/>
    <property type="project" value="TreeGrafter"/>
</dbReference>
<dbReference type="PANTHER" id="PTHR43434">
    <property type="entry name" value="PHOSPHOGLYCOLATE PHOSPHATASE"/>
    <property type="match status" value="1"/>
</dbReference>
<evidence type="ECO:0000313" key="1">
    <source>
        <dbReference type="EMBL" id="SFA74172.1"/>
    </source>
</evidence>
<evidence type="ECO:0000313" key="2">
    <source>
        <dbReference type="Proteomes" id="UP000199012"/>
    </source>
</evidence>
<accession>A0A1I0VD29</accession>
<dbReference type="OrthoDB" id="9776368at2"/>
<dbReference type="SFLD" id="SFLDS00003">
    <property type="entry name" value="Haloacid_Dehalogenase"/>
    <property type="match status" value="1"/>
</dbReference>
<name>A0A1I0VD29_9CELL</name>
<dbReference type="Gene3D" id="1.10.150.240">
    <property type="entry name" value="Putative phosphatase, domain 2"/>
    <property type="match status" value="1"/>
</dbReference>
<dbReference type="RefSeq" id="WP_090030084.1">
    <property type="nucleotide sequence ID" value="NZ_BONM01000003.1"/>
</dbReference>
<dbReference type="STRING" id="988821.SAMN05421867_101322"/>
<dbReference type="SUPFAM" id="SSF56784">
    <property type="entry name" value="HAD-like"/>
    <property type="match status" value="1"/>
</dbReference>
<dbReference type="GO" id="GO:0005829">
    <property type="term" value="C:cytosol"/>
    <property type="evidence" value="ECO:0007669"/>
    <property type="project" value="TreeGrafter"/>
</dbReference>
<dbReference type="AlphaFoldDB" id="A0A1I0VD29"/>
<sequence>MRAPGPDGPAPLVLLDLDGTLTESGPGIVGSYRVVLETLGLPVASDEELADVVGPPLTENLLAHGVPAARVAEGIALYRAHYAEVGQYRNRLYPGVVEAMTELRAAGLTLAVATSKVQDRAEEICARFGVDALVDAVFGDLDQDHPTDKATVVGRALATLGPRRVPAPARTRMVGDRRHDVVGAAAHGIATLGAGWGYAPPDELAAAGAERVLASVDELAPAVLAAVGASGRIVA</sequence>
<dbReference type="SFLD" id="SFLDG01129">
    <property type="entry name" value="C1.5:_HAD__Beta-PGM__Phosphata"/>
    <property type="match status" value="1"/>
</dbReference>
<dbReference type="Pfam" id="PF13419">
    <property type="entry name" value="HAD_2"/>
    <property type="match status" value="1"/>
</dbReference>
<proteinExistence type="predicted"/>
<reference evidence="1 2" key="1">
    <citation type="submission" date="2016-10" db="EMBL/GenBank/DDBJ databases">
        <authorList>
            <person name="de Groot N.N."/>
        </authorList>
    </citation>
    <scope>NUCLEOTIDE SEQUENCE [LARGE SCALE GENOMIC DNA]</scope>
    <source>
        <strain evidence="1 2">CGMCC 4.6945</strain>
    </source>
</reference>
<protein>
    <submittedName>
        <fullName evidence="1">Phosphoglycolate phosphatase</fullName>
    </submittedName>
</protein>
<gene>
    <name evidence="1" type="ORF">SAMN05421867_101322</name>
</gene>
<dbReference type="InterPro" id="IPR050155">
    <property type="entry name" value="HAD-like_hydrolase_sf"/>
</dbReference>
<dbReference type="InterPro" id="IPR023198">
    <property type="entry name" value="PGP-like_dom2"/>
</dbReference>
<dbReference type="InterPro" id="IPR023214">
    <property type="entry name" value="HAD_sf"/>
</dbReference>
<dbReference type="EMBL" id="FOKA01000001">
    <property type="protein sequence ID" value="SFA74172.1"/>
    <property type="molecule type" value="Genomic_DNA"/>
</dbReference>
<dbReference type="InterPro" id="IPR036412">
    <property type="entry name" value="HAD-like_sf"/>
</dbReference>
<keyword evidence="2" id="KW-1185">Reference proteome</keyword>
<dbReference type="Proteomes" id="UP000199012">
    <property type="component" value="Unassembled WGS sequence"/>
</dbReference>
<dbReference type="InterPro" id="IPR041492">
    <property type="entry name" value="HAD_2"/>
</dbReference>
<organism evidence="1 2">
    <name type="scientific">Cellulomonas marina</name>
    <dbReference type="NCBI Taxonomy" id="988821"/>
    <lineage>
        <taxon>Bacteria</taxon>
        <taxon>Bacillati</taxon>
        <taxon>Actinomycetota</taxon>
        <taxon>Actinomycetes</taxon>
        <taxon>Micrococcales</taxon>
        <taxon>Cellulomonadaceae</taxon>
        <taxon>Cellulomonas</taxon>
    </lineage>
</organism>
<dbReference type="PANTHER" id="PTHR43434:SF20">
    <property type="entry name" value="5'-NUCLEOTIDASE"/>
    <property type="match status" value="1"/>
</dbReference>